<sequence>MSSMSSVEKKRLRDRRAQQALRDKKLRHVTRLEQQVAYCEQYHSGHKVDELLREVQALRAENAVLRSRQERLKCLVRSWDIDATDTNWNDATADQEYATNLHTHEEIIPACTVDPVTLEAVGSSYYTDPFSRPAGPAFTPLPLLDNDIEPCLSWSLLPLNDDDFSTPWSVSCEWFARPELIAQSPDTPASPLDLLYGSKINPLANMICTTLQRFSFREAERLALGWNNYHIAKWLASPNPVTYSKISEFMKPVWGQVQIVHPMCLDLITWPKVRIYLIRRWQLYREHKDDIFRTFASCIRLRWPAEECILERNEDNELCLKQSFYETFMNEKCWALTSEFIKCYPEVVARANMQSLVCEMC</sequence>
<dbReference type="Proteomes" id="UP000452235">
    <property type="component" value="Unassembled WGS sequence"/>
</dbReference>
<proteinExistence type="predicted"/>
<accession>A0A5M3Z2Q4</accession>
<dbReference type="PANTHER" id="PTHR37012">
    <property type="entry name" value="B-ZIP TRANSCRIPTION FACTOR (EUROFUNG)-RELATED"/>
    <property type="match status" value="1"/>
</dbReference>
<dbReference type="InterPro" id="IPR046347">
    <property type="entry name" value="bZIP_sf"/>
</dbReference>
<protein>
    <submittedName>
        <fullName evidence="1">Uncharacterized protein</fullName>
    </submittedName>
</protein>
<dbReference type="InterPro" id="IPR021833">
    <property type="entry name" value="DUF3425"/>
</dbReference>
<name>A0A5M3Z2Q4_ASPTE</name>
<reference evidence="1 2" key="1">
    <citation type="submission" date="2020-01" db="EMBL/GenBank/DDBJ databases">
        <title>Aspergillus terreus IFO 6365 whole genome shotgun sequence.</title>
        <authorList>
            <person name="Kanamasa S."/>
            <person name="Takahashi H."/>
        </authorList>
    </citation>
    <scope>NUCLEOTIDE SEQUENCE [LARGE SCALE GENOMIC DNA]</scope>
    <source>
        <strain evidence="1 2">IFO 6365</strain>
    </source>
</reference>
<evidence type="ECO:0000313" key="1">
    <source>
        <dbReference type="EMBL" id="GFF20023.1"/>
    </source>
</evidence>
<dbReference type="GO" id="GO:0003700">
    <property type="term" value="F:DNA-binding transcription factor activity"/>
    <property type="evidence" value="ECO:0007669"/>
    <property type="project" value="InterPro"/>
</dbReference>
<dbReference type="EMBL" id="BLJY01000011">
    <property type="protein sequence ID" value="GFF20023.1"/>
    <property type="molecule type" value="Genomic_DNA"/>
</dbReference>
<dbReference type="VEuPathDB" id="FungiDB:ATEG_03870"/>
<dbReference type="OrthoDB" id="4161589at2759"/>
<dbReference type="AlphaFoldDB" id="A0A5M3Z2Q4"/>
<gene>
    <name evidence="1" type="ORF">ATEIFO6365_0011028300</name>
</gene>
<dbReference type="SUPFAM" id="SSF57959">
    <property type="entry name" value="Leucine zipper domain"/>
    <property type="match status" value="1"/>
</dbReference>
<dbReference type="Gene3D" id="1.20.5.170">
    <property type="match status" value="1"/>
</dbReference>
<dbReference type="Pfam" id="PF11905">
    <property type="entry name" value="DUF3425"/>
    <property type="match status" value="1"/>
</dbReference>
<dbReference type="PANTHER" id="PTHR37012:SF6">
    <property type="entry name" value="BZIP TRANSCRIPTION FACTOR"/>
    <property type="match status" value="1"/>
</dbReference>
<dbReference type="CDD" id="cd14688">
    <property type="entry name" value="bZIP_YAP"/>
    <property type="match status" value="1"/>
</dbReference>
<evidence type="ECO:0000313" key="2">
    <source>
        <dbReference type="Proteomes" id="UP000452235"/>
    </source>
</evidence>
<comment type="caution">
    <text evidence="1">The sequence shown here is derived from an EMBL/GenBank/DDBJ whole genome shotgun (WGS) entry which is preliminary data.</text>
</comment>
<keyword evidence="2" id="KW-1185">Reference proteome</keyword>
<organism evidence="1 2">
    <name type="scientific">Aspergillus terreus</name>
    <dbReference type="NCBI Taxonomy" id="33178"/>
    <lineage>
        <taxon>Eukaryota</taxon>
        <taxon>Fungi</taxon>
        <taxon>Dikarya</taxon>
        <taxon>Ascomycota</taxon>
        <taxon>Pezizomycotina</taxon>
        <taxon>Eurotiomycetes</taxon>
        <taxon>Eurotiomycetidae</taxon>
        <taxon>Eurotiales</taxon>
        <taxon>Aspergillaceae</taxon>
        <taxon>Aspergillus</taxon>
        <taxon>Aspergillus subgen. Circumdati</taxon>
    </lineage>
</organism>